<feature type="domain" description="DUF447" evidence="2">
    <location>
        <begin position="147"/>
        <end position="197"/>
    </location>
</feature>
<evidence type="ECO:0000313" key="3">
    <source>
        <dbReference type="EMBL" id="QDT59085.1"/>
    </source>
</evidence>
<dbReference type="InterPro" id="IPR049288">
    <property type="entry name" value="DUF447_C"/>
</dbReference>
<dbReference type="InterPro" id="IPR007386">
    <property type="entry name" value="DUF447_N"/>
</dbReference>
<dbReference type="OrthoDB" id="2112021at2"/>
<dbReference type="Proteomes" id="UP000315003">
    <property type="component" value="Chromosome"/>
</dbReference>
<reference evidence="3 4" key="1">
    <citation type="submission" date="2019-02" db="EMBL/GenBank/DDBJ databases">
        <title>Deep-cultivation of Planctomycetes and their phenomic and genomic characterization uncovers novel biology.</title>
        <authorList>
            <person name="Wiegand S."/>
            <person name="Jogler M."/>
            <person name="Boedeker C."/>
            <person name="Pinto D."/>
            <person name="Vollmers J."/>
            <person name="Rivas-Marin E."/>
            <person name="Kohn T."/>
            <person name="Peeters S.H."/>
            <person name="Heuer A."/>
            <person name="Rast P."/>
            <person name="Oberbeckmann S."/>
            <person name="Bunk B."/>
            <person name="Jeske O."/>
            <person name="Meyerdierks A."/>
            <person name="Storesund J.E."/>
            <person name="Kallscheuer N."/>
            <person name="Luecker S."/>
            <person name="Lage O.M."/>
            <person name="Pohl T."/>
            <person name="Merkel B.J."/>
            <person name="Hornburger P."/>
            <person name="Mueller R.-W."/>
            <person name="Bruemmer F."/>
            <person name="Labrenz M."/>
            <person name="Spormann A.M."/>
            <person name="Op den Camp H."/>
            <person name="Overmann J."/>
            <person name="Amann R."/>
            <person name="Jetten M.S.M."/>
            <person name="Mascher T."/>
            <person name="Medema M.H."/>
            <person name="Devos D.P."/>
            <person name="Kaster A.-K."/>
            <person name="Ovreas L."/>
            <person name="Rohde M."/>
            <person name="Galperin M.Y."/>
            <person name="Jogler C."/>
        </authorList>
    </citation>
    <scope>NUCLEOTIDE SEQUENCE [LARGE SCALE GENOMIC DNA]</scope>
    <source>
        <strain evidence="3 4">SV_7m_r</strain>
    </source>
</reference>
<dbReference type="RefSeq" id="WP_145270717.1">
    <property type="nucleotide sequence ID" value="NZ_CP036272.1"/>
</dbReference>
<dbReference type="Gene3D" id="2.30.110.10">
    <property type="entry name" value="Electron Transport, Fmn-binding Protein, Chain A"/>
    <property type="match status" value="1"/>
</dbReference>
<accession>A0A517SSI1</accession>
<gene>
    <name evidence="3" type="ORF">SV7mr_15910</name>
</gene>
<dbReference type="EMBL" id="CP036272">
    <property type="protein sequence ID" value="QDT59085.1"/>
    <property type="molecule type" value="Genomic_DNA"/>
</dbReference>
<organism evidence="3 4">
    <name type="scientific">Stieleria bergensis</name>
    <dbReference type="NCBI Taxonomy" id="2528025"/>
    <lineage>
        <taxon>Bacteria</taxon>
        <taxon>Pseudomonadati</taxon>
        <taxon>Planctomycetota</taxon>
        <taxon>Planctomycetia</taxon>
        <taxon>Pirellulales</taxon>
        <taxon>Pirellulaceae</taxon>
        <taxon>Stieleria</taxon>
    </lineage>
</organism>
<dbReference type="Pfam" id="PF04289">
    <property type="entry name" value="DUF447_N"/>
    <property type="match status" value="1"/>
</dbReference>
<proteinExistence type="predicted"/>
<name>A0A517SSI1_9BACT</name>
<feature type="domain" description="DUF447" evidence="1">
    <location>
        <begin position="46"/>
        <end position="139"/>
    </location>
</feature>
<protein>
    <recommendedName>
        <fullName evidence="5">DUF447 family protein</fullName>
    </recommendedName>
</protein>
<evidence type="ECO:0000313" key="4">
    <source>
        <dbReference type="Proteomes" id="UP000315003"/>
    </source>
</evidence>
<keyword evidence="4" id="KW-1185">Reference proteome</keyword>
<dbReference type="AlphaFoldDB" id="A0A517SSI1"/>
<dbReference type="SUPFAM" id="SSF50475">
    <property type="entry name" value="FMN-binding split barrel"/>
    <property type="match status" value="1"/>
</dbReference>
<sequence>MILESIVTTVSPSGDVNIAPMGPWVNQPEVLSTGSGEGALTEGLPRDPGFVLRPFAGSRTCDNLLQSRRATIHVTDDVQLFADAVLDQIEHPEHMVRQIQHDGFRPLKHCHQWFAVEIQSITPEGPKYQMPCQVLASGIELPMFGLNRAKHAVIEAAILATRTHLIAPAHLRAQVAALMPLIEKTAGESERAAFDQIRLEIERRLEQQPELPNS</sequence>
<evidence type="ECO:0008006" key="5">
    <source>
        <dbReference type="Google" id="ProtNLM"/>
    </source>
</evidence>
<evidence type="ECO:0000259" key="2">
    <source>
        <dbReference type="Pfam" id="PF20766"/>
    </source>
</evidence>
<dbReference type="Gene3D" id="1.20.58.290">
    <property type="entry name" value="Hypothetical membrane protein ta0354_69_121"/>
    <property type="match status" value="1"/>
</dbReference>
<dbReference type="Pfam" id="PF20766">
    <property type="entry name" value="DUF447_C"/>
    <property type="match status" value="1"/>
</dbReference>
<dbReference type="InterPro" id="IPR012349">
    <property type="entry name" value="Split_barrel_FMN-bd"/>
</dbReference>
<evidence type="ECO:0000259" key="1">
    <source>
        <dbReference type="Pfam" id="PF04289"/>
    </source>
</evidence>